<dbReference type="AlphaFoldDB" id="A0A0D0HAV2"/>
<dbReference type="InterPro" id="IPR027417">
    <property type="entry name" value="P-loop_NTPase"/>
</dbReference>
<reference evidence="3 4" key="1">
    <citation type="submission" date="2015-01" db="EMBL/GenBank/DDBJ databases">
        <title>Comparative genomics of non-oral Prevotella species.</title>
        <authorList>
            <person name="Accetto T."/>
            <person name="Nograsek B."/>
            <person name="Avgustin G."/>
        </authorList>
    </citation>
    <scope>NUCLEOTIDE SEQUENCE [LARGE SCALE GENOMIC DNA]</scope>
    <source>
        <strain evidence="3 4">P5-119</strain>
    </source>
</reference>
<dbReference type="SUPFAM" id="SSF52540">
    <property type="entry name" value="P-loop containing nucleoside triphosphate hydrolases"/>
    <property type="match status" value="1"/>
</dbReference>
<dbReference type="Pfam" id="PF13173">
    <property type="entry name" value="AAA_14"/>
    <property type="match status" value="1"/>
</dbReference>
<name>A0A0D0HAV2_9BACT</name>
<dbReference type="PANTHER" id="PTHR33295">
    <property type="entry name" value="ATPASE"/>
    <property type="match status" value="1"/>
</dbReference>
<evidence type="ECO:0000259" key="2">
    <source>
        <dbReference type="Pfam" id="PF13635"/>
    </source>
</evidence>
<keyword evidence="4" id="KW-1185">Reference proteome</keyword>
<organism evidence="3 4">
    <name type="scientific">Prevotella pectinovora</name>
    <dbReference type="NCBI Taxonomy" id="1602169"/>
    <lineage>
        <taxon>Bacteria</taxon>
        <taxon>Pseudomonadati</taxon>
        <taxon>Bacteroidota</taxon>
        <taxon>Bacteroidia</taxon>
        <taxon>Bacteroidales</taxon>
        <taxon>Prevotellaceae</taxon>
        <taxon>Prevotella</taxon>
    </lineage>
</organism>
<dbReference type="InterPro" id="IPR025420">
    <property type="entry name" value="DUF4143"/>
</dbReference>
<dbReference type="PANTHER" id="PTHR33295:SF7">
    <property type="entry name" value="ATPASE"/>
    <property type="match status" value="1"/>
</dbReference>
<sequence>MAADYLTRSIDKALLEWKDSPRRKPLLVRGARQVGKSSTVRHLGKCFKHFIEVNFEKTPELAELFKGNRDVKDITRKLSDYFNVPVTPGKTLLFLDEIQKSEDVIHSLWFFKEDYPELHVIAAGSLLEFALKDLSSFGVGRVSSLFVYPMSFDEFLMATGDDGLLATKRECGPDNPLPTPFYNRITERFRSFMLTGGMPEAVATYAETGSYRYSSDVVNEIIQGYQDDFAKYGAKANPTLLRRTLISIARQTGGKFVCNRVEGDYRSAEVKNAIRMLCDAGLIIPAYHTDANGVPLGAEINERVVKYLILDSGILLGILGIDDDTDEIVKEMMLESSTDLVDKGSVSEMIAGLELIKYSSPQKRHQLYYWQNMNKGTCAEVDYVIAKGNEIVPIEVKSGVKGSMNSMYSLMNNQQKHISRGIRCSLENFGSFMSPANKRIDIIPLYAVSKIFE</sequence>
<keyword evidence="3" id="KW-0547">Nucleotide-binding</keyword>
<dbReference type="EMBL" id="JXQK01000080">
    <property type="protein sequence ID" value="KIP60542.1"/>
    <property type="molecule type" value="Genomic_DNA"/>
</dbReference>
<feature type="domain" description="AAA" evidence="1">
    <location>
        <begin position="23"/>
        <end position="156"/>
    </location>
</feature>
<dbReference type="Pfam" id="PF13635">
    <property type="entry name" value="DUF4143"/>
    <property type="match status" value="1"/>
</dbReference>
<proteinExistence type="predicted"/>
<dbReference type="Proteomes" id="UP000032046">
    <property type="component" value="Unassembled WGS sequence"/>
</dbReference>
<dbReference type="Gene3D" id="3.40.50.300">
    <property type="entry name" value="P-loop containing nucleotide triphosphate hydrolases"/>
    <property type="match status" value="1"/>
</dbReference>
<evidence type="ECO:0000313" key="3">
    <source>
        <dbReference type="EMBL" id="KIP60542.1"/>
    </source>
</evidence>
<feature type="domain" description="DUF4143" evidence="2">
    <location>
        <begin position="226"/>
        <end position="399"/>
    </location>
</feature>
<evidence type="ECO:0000313" key="4">
    <source>
        <dbReference type="Proteomes" id="UP000032046"/>
    </source>
</evidence>
<evidence type="ECO:0000259" key="1">
    <source>
        <dbReference type="Pfam" id="PF13173"/>
    </source>
</evidence>
<dbReference type="InterPro" id="IPR041682">
    <property type="entry name" value="AAA_14"/>
</dbReference>
<dbReference type="CDD" id="cd00009">
    <property type="entry name" value="AAA"/>
    <property type="match status" value="1"/>
</dbReference>
<protein>
    <submittedName>
        <fullName evidence="3">ATP-binding protein</fullName>
    </submittedName>
</protein>
<gene>
    <name evidence="3" type="ORF">ST44_11120</name>
</gene>
<comment type="caution">
    <text evidence="3">The sequence shown here is derived from an EMBL/GenBank/DDBJ whole genome shotgun (WGS) entry which is preliminary data.</text>
</comment>
<accession>A0A0D0HAV2</accession>
<dbReference type="GO" id="GO:0005524">
    <property type="term" value="F:ATP binding"/>
    <property type="evidence" value="ECO:0007669"/>
    <property type="project" value="UniProtKB-KW"/>
</dbReference>
<keyword evidence="3" id="KW-0067">ATP-binding</keyword>
<dbReference type="RefSeq" id="WP_022316531.1">
    <property type="nucleotide sequence ID" value="NZ_JXQK01000080.1"/>
</dbReference>